<dbReference type="PROSITE" id="PS51257">
    <property type="entry name" value="PROKAR_LIPOPROTEIN"/>
    <property type="match status" value="1"/>
</dbReference>
<evidence type="ECO:0000256" key="2">
    <source>
        <dbReference type="ARBA" id="ARBA00022729"/>
    </source>
</evidence>
<evidence type="ECO:0000256" key="3">
    <source>
        <dbReference type="ARBA" id="ARBA00023136"/>
    </source>
</evidence>
<dbReference type="EMBL" id="OBML01000003">
    <property type="protein sequence ID" value="SOB99418.1"/>
    <property type="molecule type" value="Genomic_DNA"/>
</dbReference>
<protein>
    <submittedName>
        <fullName evidence="8">Lipoprotein-attachment site-containing protein</fullName>
    </submittedName>
</protein>
<keyword evidence="6 8" id="KW-0449">Lipoprotein</keyword>
<keyword evidence="3" id="KW-0472">Membrane</keyword>
<keyword evidence="9" id="KW-1185">Reference proteome</keyword>
<dbReference type="Pfam" id="PF13627">
    <property type="entry name" value="LptM_cons"/>
    <property type="match status" value="1"/>
</dbReference>
<evidence type="ECO:0000313" key="9">
    <source>
        <dbReference type="Proteomes" id="UP000219331"/>
    </source>
</evidence>
<evidence type="ECO:0000313" key="8">
    <source>
        <dbReference type="EMBL" id="SOB99418.1"/>
    </source>
</evidence>
<dbReference type="GO" id="GO:0009279">
    <property type="term" value="C:cell outer membrane"/>
    <property type="evidence" value="ECO:0007669"/>
    <property type="project" value="UniProtKB-SubCell"/>
</dbReference>
<keyword evidence="4" id="KW-0564">Palmitate</keyword>
<keyword evidence="2" id="KW-0732">Signal</keyword>
<keyword evidence="5" id="KW-0998">Cell outer membrane</keyword>
<dbReference type="Proteomes" id="UP000219331">
    <property type="component" value="Unassembled WGS sequence"/>
</dbReference>
<gene>
    <name evidence="8" type="ORF">SAMN05421512_103102</name>
</gene>
<evidence type="ECO:0000256" key="5">
    <source>
        <dbReference type="ARBA" id="ARBA00023237"/>
    </source>
</evidence>
<evidence type="ECO:0000256" key="1">
    <source>
        <dbReference type="ARBA" id="ARBA00004459"/>
    </source>
</evidence>
<evidence type="ECO:0000256" key="6">
    <source>
        <dbReference type="ARBA" id="ARBA00023288"/>
    </source>
</evidence>
<organism evidence="8 9">
    <name type="scientific">Stappia indica</name>
    <dbReference type="NCBI Taxonomy" id="538381"/>
    <lineage>
        <taxon>Bacteria</taxon>
        <taxon>Pseudomonadati</taxon>
        <taxon>Pseudomonadota</taxon>
        <taxon>Alphaproteobacteria</taxon>
        <taxon>Hyphomicrobiales</taxon>
        <taxon>Stappiaceae</taxon>
        <taxon>Stappia</taxon>
    </lineage>
</organism>
<dbReference type="NCBIfam" id="NF047847">
    <property type="entry name" value="SS_mature_LptM"/>
    <property type="match status" value="1"/>
</dbReference>
<feature type="compositionally biased region" description="Pro residues" evidence="7">
    <location>
        <begin position="48"/>
        <end position="58"/>
    </location>
</feature>
<name>A0A285RXY4_9HYPH</name>
<dbReference type="STRING" id="538381.GCA_001696535_04215"/>
<evidence type="ECO:0000256" key="7">
    <source>
        <dbReference type="SAM" id="MobiDB-lite"/>
    </source>
</evidence>
<feature type="region of interest" description="Disordered" evidence="7">
    <location>
        <begin position="35"/>
        <end position="70"/>
    </location>
</feature>
<reference evidence="8 9" key="1">
    <citation type="submission" date="2017-08" db="EMBL/GenBank/DDBJ databases">
        <authorList>
            <person name="de Groot N.N."/>
        </authorList>
    </citation>
    <scope>NUCLEOTIDE SEQUENCE [LARGE SCALE GENOMIC DNA]</scope>
    <source>
        <strain evidence="8 9">USBA 352</strain>
    </source>
</reference>
<dbReference type="InterPro" id="IPR032831">
    <property type="entry name" value="LptM_cons"/>
</dbReference>
<proteinExistence type="predicted"/>
<accession>A0A285RXY4</accession>
<sequence>MAKAGMSRVLNGGVLIVAVLALTLAGCGRRGALDRPGDVDPALAAPGDPAPAAAPAPAKPDRPFVLDSII</sequence>
<evidence type="ECO:0000256" key="4">
    <source>
        <dbReference type="ARBA" id="ARBA00023139"/>
    </source>
</evidence>
<dbReference type="AlphaFoldDB" id="A0A285RXY4"/>
<comment type="subcellular location">
    <subcellularLocation>
        <location evidence="1">Cell outer membrane</location>
        <topology evidence="1">Lipid-anchor</topology>
    </subcellularLocation>
</comment>